<organism evidence="1 2">
    <name type="scientific">Staurois parvus</name>
    <dbReference type="NCBI Taxonomy" id="386267"/>
    <lineage>
        <taxon>Eukaryota</taxon>
        <taxon>Metazoa</taxon>
        <taxon>Chordata</taxon>
        <taxon>Craniata</taxon>
        <taxon>Vertebrata</taxon>
        <taxon>Euteleostomi</taxon>
        <taxon>Amphibia</taxon>
        <taxon>Batrachia</taxon>
        <taxon>Anura</taxon>
        <taxon>Neobatrachia</taxon>
        <taxon>Ranoidea</taxon>
        <taxon>Ranidae</taxon>
        <taxon>Staurois</taxon>
    </lineage>
</organism>
<comment type="caution">
    <text evidence="1">The sequence shown here is derived from an EMBL/GenBank/DDBJ whole genome shotgun (WGS) entry which is preliminary data.</text>
</comment>
<name>A0ABN9EK52_9NEOB</name>
<reference evidence="1" key="1">
    <citation type="submission" date="2023-05" db="EMBL/GenBank/DDBJ databases">
        <authorList>
            <person name="Stuckert A."/>
        </authorList>
    </citation>
    <scope>NUCLEOTIDE SEQUENCE</scope>
</reference>
<evidence type="ECO:0000313" key="2">
    <source>
        <dbReference type="Proteomes" id="UP001162483"/>
    </source>
</evidence>
<sequence length="44" mass="4839">MAPAIVDCAHSLGACSTTIQCRCVLWTQWNTDRRMGPPCEEASQ</sequence>
<gene>
    <name evidence="1" type="ORF">SPARVUS_LOCUS9943131</name>
</gene>
<dbReference type="EMBL" id="CATNWA010015524">
    <property type="protein sequence ID" value="CAI9584151.1"/>
    <property type="molecule type" value="Genomic_DNA"/>
</dbReference>
<keyword evidence="2" id="KW-1185">Reference proteome</keyword>
<protein>
    <submittedName>
        <fullName evidence="1">Uncharacterized protein</fullName>
    </submittedName>
</protein>
<evidence type="ECO:0000313" key="1">
    <source>
        <dbReference type="EMBL" id="CAI9584151.1"/>
    </source>
</evidence>
<proteinExistence type="predicted"/>
<dbReference type="Proteomes" id="UP001162483">
    <property type="component" value="Unassembled WGS sequence"/>
</dbReference>
<accession>A0ABN9EK52</accession>